<proteinExistence type="predicted"/>
<sequence>MARPDGVPSGRAIPQSEKVEPDDDIGKPHIRDHLDRSYERRNRKVSRQHTLRAMALRWRELRRLWLVLLRP</sequence>
<dbReference type="AlphaFoldDB" id="A0A1S7U814"/>
<feature type="region of interest" description="Disordered" evidence="1">
    <location>
        <begin position="1"/>
        <end position="43"/>
    </location>
</feature>
<keyword evidence="3" id="KW-1185">Reference proteome</keyword>
<organism evidence="2 3">
    <name type="scientific">Agrobacterium deltaense NCPPB 1641</name>
    <dbReference type="NCBI Taxonomy" id="1183425"/>
    <lineage>
        <taxon>Bacteria</taxon>
        <taxon>Pseudomonadati</taxon>
        <taxon>Pseudomonadota</taxon>
        <taxon>Alphaproteobacteria</taxon>
        <taxon>Hyphomicrobiales</taxon>
        <taxon>Rhizobiaceae</taxon>
        <taxon>Rhizobium/Agrobacterium group</taxon>
        <taxon>Agrobacterium</taxon>
    </lineage>
</organism>
<gene>
    <name evidence="2" type="ORF">AGR7A_pAt20054</name>
</gene>
<comment type="caution">
    <text evidence="2">The sequence shown here is derived from an EMBL/GenBank/DDBJ whole genome shotgun (WGS) entry which is preliminary data.</text>
</comment>
<name>A0A1S7U814_9HYPH</name>
<dbReference type="Proteomes" id="UP000192140">
    <property type="component" value="Unassembled WGS sequence"/>
</dbReference>
<dbReference type="EMBL" id="FCNP01000049">
    <property type="protein sequence ID" value="CVI63003.1"/>
    <property type="molecule type" value="Genomic_DNA"/>
</dbReference>
<evidence type="ECO:0000313" key="3">
    <source>
        <dbReference type="Proteomes" id="UP000192140"/>
    </source>
</evidence>
<protein>
    <submittedName>
        <fullName evidence="2">Uncharacterized protein</fullName>
    </submittedName>
</protein>
<evidence type="ECO:0000256" key="1">
    <source>
        <dbReference type="SAM" id="MobiDB-lite"/>
    </source>
</evidence>
<accession>A0A1S7U814</accession>
<evidence type="ECO:0000313" key="2">
    <source>
        <dbReference type="EMBL" id="CVI63003.1"/>
    </source>
</evidence>
<reference evidence="2" key="1">
    <citation type="submission" date="2016-01" db="EMBL/GenBank/DDBJ databases">
        <authorList>
            <person name="Regsiter A."/>
            <person name="william w."/>
        </authorList>
    </citation>
    <scope>NUCLEOTIDE SEQUENCE</scope>
    <source>
        <strain evidence="2">NCPPB 1641</strain>
    </source>
</reference>
<feature type="compositionally biased region" description="Basic and acidic residues" evidence="1">
    <location>
        <begin position="24"/>
        <end position="40"/>
    </location>
</feature>